<proteinExistence type="predicted"/>
<dbReference type="EMBL" id="JBHRST010000007">
    <property type="protein sequence ID" value="MFC3097223.1"/>
    <property type="molecule type" value="Genomic_DNA"/>
</dbReference>
<organism evidence="1 2">
    <name type="scientific">Alteraurantiacibacter palmitatis</name>
    <dbReference type="NCBI Taxonomy" id="2054628"/>
    <lineage>
        <taxon>Bacteria</taxon>
        <taxon>Pseudomonadati</taxon>
        <taxon>Pseudomonadota</taxon>
        <taxon>Alphaproteobacteria</taxon>
        <taxon>Sphingomonadales</taxon>
        <taxon>Erythrobacteraceae</taxon>
        <taxon>Alteraurantiacibacter</taxon>
    </lineage>
</organism>
<protein>
    <submittedName>
        <fullName evidence="1">Abi family protein</fullName>
    </submittedName>
</protein>
<reference evidence="2" key="1">
    <citation type="journal article" date="2019" name="Int. J. Syst. Evol. Microbiol.">
        <title>The Global Catalogue of Microorganisms (GCM) 10K type strain sequencing project: providing services to taxonomists for standard genome sequencing and annotation.</title>
        <authorList>
            <consortium name="The Broad Institute Genomics Platform"/>
            <consortium name="The Broad Institute Genome Sequencing Center for Infectious Disease"/>
            <person name="Wu L."/>
            <person name="Ma J."/>
        </authorList>
    </citation>
    <scope>NUCLEOTIDE SEQUENCE [LARGE SCALE GENOMIC DNA]</scope>
    <source>
        <strain evidence="2">KCTC 52607</strain>
    </source>
</reference>
<evidence type="ECO:0000313" key="2">
    <source>
        <dbReference type="Proteomes" id="UP001595456"/>
    </source>
</evidence>
<dbReference type="InterPro" id="IPR011664">
    <property type="entry name" value="Abi_system_AbiD/AbiF-like"/>
</dbReference>
<name>A0ABV7E3M7_9SPHN</name>
<comment type="caution">
    <text evidence="1">The sequence shown here is derived from an EMBL/GenBank/DDBJ whole genome shotgun (WGS) entry which is preliminary data.</text>
</comment>
<accession>A0ABV7E3M7</accession>
<dbReference type="Proteomes" id="UP001595456">
    <property type="component" value="Unassembled WGS sequence"/>
</dbReference>
<dbReference type="Pfam" id="PF07751">
    <property type="entry name" value="Abi_2"/>
    <property type="match status" value="1"/>
</dbReference>
<keyword evidence="2" id="KW-1185">Reference proteome</keyword>
<sequence>MAGTDWKSFADQLQILKDRGLTVGDDTRAIGYLEKIGYYCLSGYWYPFRAPKAQPVGLVFREDHFLPGSTFEDAVALYAFDRKLRLLALDALERIERAIRVDVAHLLGRLDCFAQYDPALLHGNFARRAIRKGYNAGKTEHQLWLGHQEKLIHRSRKQHFVAHNMNKHGRLPIWVAIEIWDFGALSRLFAGMNIKDQDAIAASYGLGTGRELEQWLRSLSYLRNVAAHHSRMWNVNVLELSPAPQFDQNWQSLANARPFMYFCIMRFLLARISPNFSWGERFKALMAEFPEPANKAVTAADFGLVQGWEVWPLWT</sequence>
<gene>
    <name evidence="1" type="ORF">ACFODU_05345</name>
</gene>
<evidence type="ECO:0000313" key="1">
    <source>
        <dbReference type="EMBL" id="MFC3097223.1"/>
    </source>
</evidence>
<dbReference type="RefSeq" id="WP_336927015.1">
    <property type="nucleotide sequence ID" value="NZ_JBANRO010000011.1"/>
</dbReference>